<accession>A0A2M4B3T5</accession>
<reference evidence="2" key="1">
    <citation type="submission" date="2018-01" db="EMBL/GenBank/DDBJ databases">
        <title>An insight into the sialome of Amazonian anophelines.</title>
        <authorList>
            <person name="Ribeiro J.M."/>
            <person name="Scarpassa V."/>
            <person name="Calvo E."/>
        </authorList>
    </citation>
    <scope>NUCLEOTIDE SEQUENCE</scope>
    <source>
        <tissue evidence="2">Salivary glands</tissue>
    </source>
</reference>
<protein>
    <submittedName>
        <fullName evidence="2">Putative secreted protein</fullName>
    </submittedName>
</protein>
<dbReference type="AlphaFoldDB" id="A0A2M4B3T5"/>
<keyword evidence="1" id="KW-0732">Signal</keyword>
<sequence length="165" mass="18403">MALRLVLLACFRWMIKLSISRPTLIPASRRYSFRSSTVKHTTATVTINTKFRLIPRGLKAKMSNSQHSDRILQTIFSVQNGVASQKALQICFFVSMTPILLRPCVSANTGNTIKIHSSRSATCVRSNSFTCSRNTAVNMTVPLKMLKISILMNPVDGTPKQYAPR</sequence>
<feature type="chain" id="PRO_5014876011" evidence="1">
    <location>
        <begin position="21"/>
        <end position="165"/>
    </location>
</feature>
<dbReference type="EMBL" id="GGFK01014384">
    <property type="protein sequence ID" value="MBW47705.1"/>
    <property type="molecule type" value="Transcribed_RNA"/>
</dbReference>
<evidence type="ECO:0000256" key="1">
    <source>
        <dbReference type="SAM" id="SignalP"/>
    </source>
</evidence>
<proteinExistence type="predicted"/>
<organism evidence="2">
    <name type="scientific">Anopheles triannulatus</name>
    <dbReference type="NCBI Taxonomy" id="58253"/>
    <lineage>
        <taxon>Eukaryota</taxon>
        <taxon>Metazoa</taxon>
        <taxon>Ecdysozoa</taxon>
        <taxon>Arthropoda</taxon>
        <taxon>Hexapoda</taxon>
        <taxon>Insecta</taxon>
        <taxon>Pterygota</taxon>
        <taxon>Neoptera</taxon>
        <taxon>Endopterygota</taxon>
        <taxon>Diptera</taxon>
        <taxon>Nematocera</taxon>
        <taxon>Culicoidea</taxon>
        <taxon>Culicidae</taxon>
        <taxon>Anophelinae</taxon>
        <taxon>Anopheles</taxon>
    </lineage>
</organism>
<name>A0A2M4B3T5_9DIPT</name>
<evidence type="ECO:0000313" key="2">
    <source>
        <dbReference type="EMBL" id="MBW47705.1"/>
    </source>
</evidence>
<feature type="signal peptide" evidence="1">
    <location>
        <begin position="1"/>
        <end position="20"/>
    </location>
</feature>